<reference evidence="3" key="1">
    <citation type="journal article" date="2013" name="Proc. Natl. Acad. Sci. U.S.A.">
        <title>Improving the coverage of the cyanobacterial phylum using diversity-driven genome sequencing.</title>
        <authorList>
            <person name="Shih P.M."/>
            <person name="Wu D."/>
            <person name="Latifi A."/>
            <person name="Axen S.D."/>
            <person name="Fewer D.P."/>
            <person name="Talla E."/>
            <person name="Calteau A."/>
            <person name="Cai F."/>
            <person name="Tandeau de Marsac N."/>
            <person name="Rippka R."/>
            <person name="Herdman M."/>
            <person name="Sivonen K."/>
            <person name="Coursin T."/>
            <person name="Laurent T."/>
            <person name="Goodwin L."/>
            <person name="Nolan M."/>
            <person name="Davenport K.W."/>
            <person name="Han C.S."/>
            <person name="Rubin E.M."/>
            <person name="Eisen J.A."/>
            <person name="Woyke T."/>
            <person name="Gugger M."/>
            <person name="Kerfeld C.A."/>
        </authorList>
    </citation>
    <scope>NUCLEOTIDE SEQUENCE [LARGE SCALE GENOMIC DNA]</scope>
    <source>
        <strain evidence="3">ATCC 27899 / PCC 7122</strain>
    </source>
</reference>
<dbReference type="PANTHER" id="PTHR34071:SF2">
    <property type="entry name" value="FLAVIN-NUCLEOTIDE-BINDING PROTEIN"/>
    <property type="match status" value="1"/>
</dbReference>
<dbReference type="SUPFAM" id="SSF50475">
    <property type="entry name" value="FMN-binding split barrel"/>
    <property type="match status" value="1"/>
</dbReference>
<dbReference type="RefSeq" id="WP_015213370.1">
    <property type="nucleotide sequence ID" value="NC_019771.1"/>
</dbReference>
<accession>K9ZBY9</accession>
<organism evidence="2 3">
    <name type="scientific">Anabaena cylindrica (strain ATCC 27899 / PCC 7122)</name>
    <dbReference type="NCBI Taxonomy" id="272123"/>
    <lineage>
        <taxon>Bacteria</taxon>
        <taxon>Bacillati</taxon>
        <taxon>Cyanobacteriota</taxon>
        <taxon>Cyanophyceae</taxon>
        <taxon>Nostocales</taxon>
        <taxon>Nostocaceae</taxon>
        <taxon>Anabaena</taxon>
    </lineage>
</organism>
<dbReference type="InterPro" id="IPR024747">
    <property type="entry name" value="Pyridox_Oxase-rel"/>
</dbReference>
<dbReference type="InterPro" id="IPR012349">
    <property type="entry name" value="Split_barrel_FMN-bd"/>
</dbReference>
<dbReference type="Gene3D" id="2.30.110.10">
    <property type="entry name" value="Electron Transport, Fmn-binding Protein, Chain A"/>
    <property type="match status" value="1"/>
</dbReference>
<dbReference type="AlphaFoldDB" id="K9ZBY9"/>
<dbReference type="EMBL" id="CP003659">
    <property type="protein sequence ID" value="AFZ56718.1"/>
    <property type="molecule type" value="Genomic_DNA"/>
</dbReference>
<dbReference type="eggNOG" id="COG3467">
    <property type="taxonomic scope" value="Bacteria"/>
</dbReference>
<feature type="compositionally biased region" description="Polar residues" evidence="1">
    <location>
        <begin position="225"/>
        <end position="245"/>
    </location>
</feature>
<protein>
    <recommendedName>
        <fullName evidence="4">Flavin-nucleotide-binding protein</fullName>
    </recommendedName>
</protein>
<evidence type="ECO:0008006" key="4">
    <source>
        <dbReference type="Google" id="ProtNLM"/>
    </source>
</evidence>
<keyword evidence="3" id="KW-1185">Reference proteome</keyword>
<dbReference type="Pfam" id="PF12900">
    <property type="entry name" value="Pyridox_ox_2"/>
    <property type="match status" value="1"/>
</dbReference>
<name>K9ZBY9_ANACC</name>
<feature type="region of interest" description="Disordered" evidence="1">
    <location>
        <begin position="225"/>
        <end position="255"/>
    </location>
</feature>
<proteinExistence type="predicted"/>
<dbReference type="KEGG" id="acy:Anacy_1162"/>
<dbReference type="PANTHER" id="PTHR34071">
    <property type="entry name" value="5-NITROIMIDAZOLE ANTIBIOTICS RESISTANCE PROTEIN, NIMA-FAMILY-RELATED PROTEIN-RELATED"/>
    <property type="match status" value="1"/>
</dbReference>
<dbReference type="PATRIC" id="fig|272123.3.peg.1267"/>
<evidence type="ECO:0000313" key="2">
    <source>
        <dbReference type="EMBL" id="AFZ56718.1"/>
    </source>
</evidence>
<evidence type="ECO:0000256" key="1">
    <source>
        <dbReference type="SAM" id="MobiDB-lite"/>
    </source>
</evidence>
<gene>
    <name evidence="2" type="ordered locus">Anacy_1162</name>
</gene>
<dbReference type="HOGENOM" id="CLU_067890_0_1_3"/>
<sequence length="255" mass="28259">MNSLPTETQSDLLTITQRNQIKRLPHKAKYERQEIYQILDEGLVCHVGFVVDSQPFVIPTAYGRIDECLYIHGSPASRMLRNLKQGIEVCITVTLLDGLVLARSAFHHSMNFRSVVIFGTATVVEDEAEKLAALKAFTEHVVSGRWDEVRPPTSQEFAGTLVLSLPITEASAKVRTGPPIDDEEDYALSVWAGELPLQLTTTTPIPDPRLSPEIELPDNVQNYTRNSAKSVSEGTGNTSTSSLHRGQQRPEKTHV</sequence>
<dbReference type="Proteomes" id="UP000010474">
    <property type="component" value="Chromosome"/>
</dbReference>
<evidence type="ECO:0000313" key="3">
    <source>
        <dbReference type="Proteomes" id="UP000010474"/>
    </source>
</evidence>
<dbReference type="STRING" id="272123.Anacy_1162"/>